<evidence type="ECO:0000256" key="3">
    <source>
        <dbReference type="ARBA" id="ARBA00022729"/>
    </source>
</evidence>
<organism evidence="10 11">
    <name type="scientific">Frankliniella fusca</name>
    <dbReference type="NCBI Taxonomy" id="407009"/>
    <lineage>
        <taxon>Eukaryota</taxon>
        <taxon>Metazoa</taxon>
        <taxon>Ecdysozoa</taxon>
        <taxon>Arthropoda</taxon>
        <taxon>Hexapoda</taxon>
        <taxon>Insecta</taxon>
        <taxon>Pterygota</taxon>
        <taxon>Neoptera</taxon>
        <taxon>Paraneoptera</taxon>
        <taxon>Thysanoptera</taxon>
        <taxon>Terebrantia</taxon>
        <taxon>Thripoidea</taxon>
        <taxon>Thripidae</taxon>
        <taxon>Frankliniella</taxon>
    </lineage>
</organism>
<evidence type="ECO:0000313" key="11">
    <source>
        <dbReference type="Proteomes" id="UP001219518"/>
    </source>
</evidence>
<evidence type="ECO:0000313" key="10">
    <source>
        <dbReference type="EMBL" id="KAK3928539.1"/>
    </source>
</evidence>
<dbReference type="GO" id="GO:0008289">
    <property type="term" value="F:lipid binding"/>
    <property type="evidence" value="ECO:0007669"/>
    <property type="project" value="UniProtKB-KW"/>
</dbReference>
<accession>A0AAE1HW51</accession>
<evidence type="ECO:0000256" key="2">
    <source>
        <dbReference type="ARBA" id="ARBA00019890"/>
    </source>
</evidence>
<feature type="chain" id="PRO_5042008673" description="Apolipoprotein D" evidence="8">
    <location>
        <begin position="40"/>
        <end position="211"/>
    </location>
</feature>
<sequence length="211" mass="23760">MLTAAARFSAPPGRAMSRRTVVAVLGLAVVLLAVIQCDAQVPFLGSCPDVKVMPSFDVTKYLGKWYEAERYFAIFEFAGKCVTGNYTLDNDGRISILNRQTSSLTGIQSTIEGEVKLISRSEDAKLTVRFPSLPLTLDVPYWVLDTDYDNYAVVWSCSNFGIFSTRNAWILTRQREPPLEVMERAYLVVDKNAVSRAYFTRTDQRRCPAQY</sequence>
<keyword evidence="5" id="KW-0325">Glycoprotein</keyword>
<dbReference type="GO" id="GO:0007420">
    <property type="term" value="P:brain development"/>
    <property type="evidence" value="ECO:0007669"/>
    <property type="project" value="InterPro"/>
</dbReference>
<dbReference type="FunFam" id="2.40.128.20:FF:000026">
    <property type="entry name" value="Apolipoprotein D-like Protein"/>
    <property type="match status" value="1"/>
</dbReference>
<dbReference type="AlphaFoldDB" id="A0AAE1HW51"/>
<evidence type="ECO:0000256" key="6">
    <source>
        <dbReference type="ARBA" id="ARBA00023283"/>
    </source>
</evidence>
<feature type="signal peptide" evidence="8">
    <location>
        <begin position="1"/>
        <end position="39"/>
    </location>
</feature>
<dbReference type="PANTHER" id="PTHR10612">
    <property type="entry name" value="APOLIPOPROTEIN D"/>
    <property type="match status" value="1"/>
</dbReference>
<dbReference type="PIRSF" id="PIRSF036893">
    <property type="entry name" value="Lipocalin_ApoD"/>
    <property type="match status" value="1"/>
</dbReference>
<dbReference type="InterPro" id="IPR022272">
    <property type="entry name" value="Lipocalin_CS"/>
</dbReference>
<evidence type="ECO:0000256" key="7">
    <source>
        <dbReference type="PIRNR" id="PIRNR036893"/>
    </source>
</evidence>
<dbReference type="InterPro" id="IPR002969">
    <property type="entry name" value="ApolipopD"/>
</dbReference>
<dbReference type="Pfam" id="PF08212">
    <property type="entry name" value="Lipocalin_2"/>
    <property type="match status" value="1"/>
</dbReference>
<dbReference type="GO" id="GO:0005737">
    <property type="term" value="C:cytoplasm"/>
    <property type="evidence" value="ECO:0007669"/>
    <property type="project" value="TreeGrafter"/>
</dbReference>
<comment type="similarity">
    <text evidence="1 7">Belongs to the calycin superfamily. Lipocalin family.</text>
</comment>
<dbReference type="PRINTS" id="PR01219">
    <property type="entry name" value="APOLIPOPROTD"/>
</dbReference>
<keyword evidence="6" id="KW-0873">Pyrrolidone carboxylic acid</keyword>
<dbReference type="GO" id="GO:0042246">
    <property type="term" value="P:tissue regeneration"/>
    <property type="evidence" value="ECO:0007669"/>
    <property type="project" value="InterPro"/>
</dbReference>
<keyword evidence="3 8" id="KW-0732">Signal</keyword>
<feature type="domain" description="Lipocalin/cytosolic fatty-acid binding" evidence="9">
    <location>
        <begin position="56"/>
        <end position="179"/>
    </location>
</feature>
<dbReference type="GO" id="GO:0000302">
    <property type="term" value="P:response to reactive oxygen species"/>
    <property type="evidence" value="ECO:0007669"/>
    <property type="project" value="TreeGrafter"/>
</dbReference>
<evidence type="ECO:0000256" key="1">
    <source>
        <dbReference type="ARBA" id="ARBA00006889"/>
    </source>
</evidence>
<evidence type="ECO:0000256" key="5">
    <source>
        <dbReference type="ARBA" id="ARBA00023180"/>
    </source>
</evidence>
<dbReference type="GO" id="GO:0006629">
    <property type="term" value="P:lipid metabolic process"/>
    <property type="evidence" value="ECO:0007669"/>
    <property type="project" value="TreeGrafter"/>
</dbReference>
<evidence type="ECO:0000259" key="9">
    <source>
        <dbReference type="Pfam" id="PF08212"/>
    </source>
</evidence>
<gene>
    <name evidence="10" type="ORF">KUF71_016786</name>
</gene>
<name>A0AAE1HW51_9NEOP</name>
<dbReference type="InterPro" id="IPR022271">
    <property type="entry name" value="Lipocalin_ApoD"/>
</dbReference>
<reference evidence="10" key="2">
    <citation type="journal article" date="2023" name="BMC Genomics">
        <title>Pest status, molecular evolution, and epigenetic factors derived from the genome assembly of Frankliniella fusca, a thysanopteran phytovirus vector.</title>
        <authorList>
            <person name="Catto M.A."/>
            <person name="Labadie P.E."/>
            <person name="Jacobson A.L."/>
            <person name="Kennedy G.G."/>
            <person name="Srinivasan R."/>
            <person name="Hunt B.G."/>
        </authorList>
    </citation>
    <scope>NUCLEOTIDE SEQUENCE</scope>
    <source>
        <strain evidence="10">PL_HMW_Pooled</strain>
    </source>
</reference>
<comment type="caution">
    <text evidence="10">The sequence shown here is derived from an EMBL/GenBank/DDBJ whole genome shotgun (WGS) entry which is preliminary data.</text>
</comment>
<dbReference type="SUPFAM" id="SSF50814">
    <property type="entry name" value="Lipocalins"/>
    <property type="match status" value="1"/>
</dbReference>
<keyword evidence="4" id="KW-0446">Lipid-binding</keyword>
<dbReference type="GO" id="GO:0006869">
    <property type="term" value="P:lipid transport"/>
    <property type="evidence" value="ECO:0007669"/>
    <property type="project" value="InterPro"/>
</dbReference>
<proteinExistence type="inferred from homology"/>
<keyword evidence="11" id="KW-1185">Reference proteome</keyword>
<dbReference type="Proteomes" id="UP001219518">
    <property type="component" value="Unassembled WGS sequence"/>
</dbReference>
<dbReference type="CDD" id="cd19437">
    <property type="entry name" value="lipocalin_apoD-like"/>
    <property type="match status" value="1"/>
</dbReference>
<dbReference type="InterPro" id="IPR000566">
    <property type="entry name" value="Lipocln_cytosolic_FA-bd_dom"/>
</dbReference>
<protein>
    <recommendedName>
        <fullName evidence="2">Apolipoprotein D</fullName>
    </recommendedName>
</protein>
<evidence type="ECO:0000256" key="8">
    <source>
        <dbReference type="SAM" id="SignalP"/>
    </source>
</evidence>
<dbReference type="Gene3D" id="2.40.128.20">
    <property type="match status" value="1"/>
</dbReference>
<dbReference type="EMBL" id="JAHWGI010001331">
    <property type="protein sequence ID" value="KAK3928539.1"/>
    <property type="molecule type" value="Genomic_DNA"/>
</dbReference>
<evidence type="ECO:0000256" key="4">
    <source>
        <dbReference type="ARBA" id="ARBA00023121"/>
    </source>
</evidence>
<dbReference type="PANTHER" id="PTHR10612:SF34">
    <property type="entry name" value="APOLIPOPROTEIN D"/>
    <property type="match status" value="1"/>
</dbReference>
<dbReference type="InterPro" id="IPR012674">
    <property type="entry name" value="Calycin"/>
</dbReference>
<reference evidence="10" key="1">
    <citation type="submission" date="2021-07" db="EMBL/GenBank/DDBJ databases">
        <authorList>
            <person name="Catto M.A."/>
            <person name="Jacobson A."/>
            <person name="Kennedy G."/>
            <person name="Labadie P."/>
            <person name="Hunt B.G."/>
            <person name="Srinivasan R."/>
        </authorList>
    </citation>
    <scope>NUCLEOTIDE SEQUENCE</scope>
    <source>
        <strain evidence="10">PL_HMW_Pooled</strain>
        <tissue evidence="10">Head</tissue>
    </source>
</reference>
<dbReference type="PROSITE" id="PS00213">
    <property type="entry name" value="LIPOCALIN"/>
    <property type="match status" value="1"/>
</dbReference>